<keyword evidence="10" id="KW-0804">Transcription</keyword>
<dbReference type="Gene3D" id="1.20.920.10">
    <property type="entry name" value="Bromodomain-like"/>
    <property type="match status" value="1"/>
</dbReference>
<dbReference type="Ensembl" id="ENSONIT00000067057.1">
    <property type="protein sequence ID" value="ENSONIP00000037731.1"/>
    <property type="gene ID" value="ENSONIG00000020314.2"/>
</dbReference>
<evidence type="ECO:0000259" key="19">
    <source>
        <dbReference type="PROSITE" id="PS50865"/>
    </source>
</evidence>
<feature type="compositionally biased region" description="Polar residues" evidence="15">
    <location>
        <begin position="436"/>
        <end position="445"/>
    </location>
</feature>
<feature type="region of interest" description="Disordered" evidence="15">
    <location>
        <begin position="1"/>
        <end position="55"/>
    </location>
</feature>
<keyword evidence="14" id="KW-0175">Coiled coil</keyword>
<dbReference type="InterPro" id="IPR000313">
    <property type="entry name" value="PWWP_dom"/>
</dbReference>
<keyword evidence="7" id="KW-0156">Chromatin regulator</keyword>
<evidence type="ECO:0000256" key="11">
    <source>
        <dbReference type="ARBA" id="ARBA00023242"/>
    </source>
</evidence>
<dbReference type="Pfam" id="PF23460">
    <property type="entry name" value="ZMYND8_CC"/>
    <property type="match status" value="1"/>
</dbReference>
<evidence type="ECO:0000256" key="6">
    <source>
        <dbReference type="ARBA" id="ARBA00022833"/>
    </source>
</evidence>
<dbReference type="InterPro" id="IPR001965">
    <property type="entry name" value="Znf_PHD"/>
</dbReference>
<dbReference type="InterPro" id="IPR001487">
    <property type="entry name" value="Bromodomain"/>
</dbReference>
<dbReference type="PROSITE" id="PS50016">
    <property type="entry name" value="ZF_PHD_2"/>
    <property type="match status" value="1"/>
</dbReference>
<evidence type="ECO:0000256" key="14">
    <source>
        <dbReference type="SAM" id="Coils"/>
    </source>
</evidence>
<evidence type="ECO:0000256" key="8">
    <source>
        <dbReference type="ARBA" id="ARBA00023015"/>
    </source>
</evidence>
<accession>A0A669BTH5</accession>
<keyword evidence="21" id="KW-1185">Reference proteome</keyword>
<dbReference type="SMART" id="SM00249">
    <property type="entry name" value="PHD"/>
    <property type="match status" value="1"/>
</dbReference>
<evidence type="ECO:0000313" key="21">
    <source>
        <dbReference type="Proteomes" id="UP000005207"/>
    </source>
</evidence>
<dbReference type="FunFam" id="2.30.30.140:FF:000003">
    <property type="entry name" value="Protein kinase C-binding protein 1 isoform C"/>
    <property type="match status" value="1"/>
</dbReference>
<feature type="region of interest" description="Disordered" evidence="15">
    <location>
        <begin position="787"/>
        <end position="808"/>
    </location>
</feature>
<feature type="compositionally biased region" description="Low complexity" evidence="15">
    <location>
        <begin position="787"/>
        <end position="805"/>
    </location>
</feature>
<feature type="domain" description="MYND-type" evidence="19">
    <location>
        <begin position="992"/>
        <end position="1026"/>
    </location>
</feature>
<dbReference type="InterPro" id="IPR056987">
    <property type="entry name" value="ZMYND8_CC"/>
</dbReference>
<dbReference type="InterPro" id="IPR019786">
    <property type="entry name" value="Zinc_finger_PHD-type_CS"/>
</dbReference>
<dbReference type="AlphaFoldDB" id="A0A669BTH5"/>
<dbReference type="SMART" id="SM00293">
    <property type="entry name" value="PWWP"/>
    <property type="match status" value="1"/>
</dbReference>
<dbReference type="InterPro" id="IPR011011">
    <property type="entry name" value="Znf_FYVE_PHD"/>
</dbReference>
<feature type="compositionally biased region" description="Low complexity" evidence="15">
    <location>
        <begin position="21"/>
        <end position="31"/>
    </location>
</feature>
<dbReference type="SUPFAM" id="SSF57903">
    <property type="entry name" value="FYVE/PHD zinc finger"/>
    <property type="match status" value="1"/>
</dbReference>
<reference evidence="20" key="2">
    <citation type="submission" date="2025-08" db="UniProtKB">
        <authorList>
            <consortium name="Ensembl"/>
        </authorList>
    </citation>
    <scope>IDENTIFICATION</scope>
</reference>
<keyword evidence="8" id="KW-0805">Transcription regulation</keyword>
<dbReference type="GO" id="GO:0140006">
    <property type="term" value="F:histone H3 reader activity"/>
    <property type="evidence" value="ECO:0007669"/>
    <property type="project" value="UniProtKB-ARBA"/>
</dbReference>
<dbReference type="Pfam" id="PF00855">
    <property type="entry name" value="PWWP"/>
    <property type="match status" value="1"/>
</dbReference>
<dbReference type="SMART" id="SM00297">
    <property type="entry name" value="BROMO"/>
    <property type="match status" value="1"/>
</dbReference>
<dbReference type="Pfam" id="PF24324">
    <property type="entry name" value="MYND_ZMYND11_ZMYD8"/>
    <property type="match status" value="1"/>
</dbReference>
<protein>
    <submittedName>
        <fullName evidence="20">Zinc finger MYND-type containing 8</fullName>
    </submittedName>
</protein>
<dbReference type="PROSITE" id="PS01359">
    <property type="entry name" value="ZF_PHD_1"/>
    <property type="match status" value="1"/>
</dbReference>
<evidence type="ECO:0000313" key="20">
    <source>
        <dbReference type="Ensembl" id="ENSONIP00000037731.1"/>
    </source>
</evidence>
<feature type="region of interest" description="Disordered" evidence="15">
    <location>
        <begin position="412"/>
        <end position="516"/>
    </location>
</feature>
<dbReference type="Pfam" id="PF12064">
    <property type="entry name" value="DUF3544"/>
    <property type="match status" value="1"/>
</dbReference>
<dbReference type="PROSITE" id="PS50865">
    <property type="entry name" value="ZF_MYND_2"/>
    <property type="match status" value="1"/>
</dbReference>
<keyword evidence="9 12" id="KW-0103">Bromodomain</keyword>
<dbReference type="InterPro" id="IPR044075">
    <property type="entry name" value="PRKCBP1_PHD"/>
</dbReference>
<feature type="compositionally biased region" description="Basic and acidic residues" evidence="15">
    <location>
        <begin position="623"/>
        <end position="633"/>
    </location>
</feature>
<keyword evidence="3" id="KW-0158">Chromosome</keyword>
<feature type="compositionally biased region" description="Polar residues" evidence="15">
    <location>
        <begin position="535"/>
        <end position="554"/>
    </location>
</feature>
<feature type="compositionally biased region" description="Polar residues" evidence="15">
    <location>
        <begin position="740"/>
        <end position="761"/>
    </location>
</feature>
<dbReference type="Pfam" id="PF00628">
    <property type="entry name" value="PHD"/>
    <property type="match status" value="1"/>
</dbReference>
<feature type="compositionally biased region" description="Basic and acidic residues" evidence="15">
    <location>
        <begin position="668"/>
        <end position="704"/>
    </location>
</feature>
<dbReference type="Pfam" id="PF00439">
    <property type="entry name" value="Bromodomain"/>
    <property type="match status" value="1"/>
</dbReference>
<keyword evidence="5 13" id="KW-0863">Zinc-finger</keyword>
<evidence type="ECO:0000259" key="18">
    <source>
        <dbReference type="PROSITE" id="PS50812"/>
    </source>
</evidence>
<dbReference type="PROSITE" id="PS01360">
    <property type="entry name" value="ZF_MYND_1"/>
    <property type="match status" value="1"/>
</dbReference>
<feature type="compositionally biased region" description="Polar residues" evidence="15">
    <location>
        <begin position="459"/>
        <end position="470"/>
    </location>
</feature>
<evidence type="ECO:0000256" key="10">
    <source>
        <dbReference type="ARBA" id="ARBA00023163"/>
    </source>
</evidence>
<dbReference type="SUPFAM" id="SSF144232">
    <property type="entry name" value="HIT/MYND zinc finger-like"/>
    <property type="match status" value="1"/>
</dbReference>
<evidence type="ECO:0000256" key="2">
    <source>
        <dbReference type="ARBA" id="ARBA00004286"/>
    </source>
</evidence>
<feature type="region of interest" description="Disordered" evidence="15">
    <location>
        <begin position="531"/>
        <end position="554"/>
    </location>
</feature>
<evidence type="ECO:0000256" key="3">
    <source>
        <dbReference type="ARBA" id="ARBA00022454"/>
    </source>
</evidence>
<evidence type="ECO:0000259" key="16">
    <source>
        <dbReference type="PROSITE" id="PS50014"/>
    </source>
</evidence>
<evidence type="ECO:0000259" key="17">
    <source>
        <dbReference type="PROSITE" id="PS50016"/>
    </source>
</evidence>
<reference evidence="20" key="3">
    <citation type="submission" date="2025-09" db="UniProtKB">
        <authorList>
            <consortium name="Ensembl"/>
        </authorList>
    </citation>
    <scope>IDENTIFICATION</scope>
</reference>
<feature type="domain" description="PWWP" evidence="18">
    <location>
        <begin position="274"/>
        <end position="324"/>
    </location>
</feature>
<reference evidence="21" key="1">
    <citation type="submission" date="2012-01" db="EMBL/GenBank/DDBJ databases">
        <title>The Genome Sequence of Oreochromis niloticus (Nile Tilapia).</title>
        <authorList>
            <consortium name="Broad Institute Genome Assembly Team"/>
            <consortium name="Broad Institute Sequencing Platform"/>
            <person name="Di Palma F."/>
            <person name="Johnson J."/>
            <person name="Lander E.S."/>
            <person name="Lindblad-Toh K."/>
        </authorList>
    </citation>
    <scope>NUCLEOTIDE SEQUENCE [LARGE SCALE GENOMIC DNA]</scope>
</reference>
<dbReference type="GO" id="GO:0005634">
    <property type="term" value="C:nucleus"/>
    <property type="evidence" value="ECO:0007669"/>
    <property type="project" value="UniProtKB-SubCell"/>
</dbReference>
<evidence type="ECO:0000256" key="12">
    <source>
        <dbReference type="PROSITE-ProRule" id="PRU00035"/>
    </source>
</evidence>
<dbReference type="GO" id="GO:0005737">
    <property type="term" value="C:cytoplasm"/>
    <property type="evidence" value="ECO:0007669"/>
    <property type="project" value="TreeGrafter"/>
</dbReference>
<comment type="subcellular location">
    <subcellularLocation>
        <location evidence="2">Chromosome</location>
    </subcellularLocation>
    <subcellularLocation>
        <location evidence="1">Nucleus</location>
    </subcellularLocation>
</comment>
<feature type="domain" description="Bromo" evidence="16">
    <location>
        <begin position="162"/>
        <end position="232"/>
    </location>
</feature>
<dbReference type="PROSITE" id="PS50014">
    <property type="entry name" value="BROMODOMAIN_2"/>
    <property type="match status" value="1"/>
</dbReference>
<dbReference type="Gene3D" id="6.10.140.2220">
    <property type="match status" value="1"/>
</dbReference>
<name>A0A669BTH5_ORENI</name>
<dbReference type="InterPro" id="IPR013083">
    <property type="entry name" value="Znf_RING/FYVE/PHD"/>
</dbReference>
<dbReference type="PANTHER" id="PTHR46453:SF5">
    <property type="entry name" value="PROTEIN KINASE C-BINDING PROTEIN 1 ISOFORM X1"/>
    <property type="match status" value="1"/>
</dbReference>
<dbReference type="CDD" id="cd05508">
    <property type="entry name" value="Bromo_RACK7"/>
    <property type="match status" value="1"/>
</dbReference>
<dbReference type="InterPro" id="IPR057053">
    <property type="entry name" value="MYND_ZMYND11_ZMYD8"/>
</dbReference>
<evidence type="ECO:0000256" key="9">
    <source>
        <dbReference type="ARBA" id="ARBA00023117"/>
    </source>
</evidence>
<feature type="region of interest" description="Disordered" evidence="15">
    <location>
        <begin position="586"/>
        <end position="761"/>
    </location>
</feature>
<keyword evidence="6" id="KW-0862">Zinc</keyword>
<dbReference type="Gene3D" id="2.30.30.140">
    <property type="match status" value="1"/>
</dbReference>
<dbReference type="InterPro" id="IPR037967">
    <property type="entry name" value="ZMYND8_Bromo_dom"/>
</dbReference>
<gene>
    <name evidence="20" type="primary">ZMYND8</name>
    <name evidence="20" type="synonym">zmynd8</name>
</gene>
<dbReference type="GeneTree" id="ENSGT00940000154897"/>
<evidence type="ECO:0000256" key="5">
    <source>
        <dbReference type="ARBA" id="ARBA00022771"/>
    </source>
</evidence>
<evidence type="ECO:0000256" key="15">
    <source>
        <dbReference type="SAM" id="MobiDB-lite"/>
    </source>
</evidence>
<organism evidence="20 21">
    <name type="scientific">Oreochromis niloticus</name>
    <name type="common">Nile tilapia</name>
    <name type="synonym">Tilapia nilotica</name>
    <dbReference type="NCBI Taxonomy" id="8128"/>
    <lineage>
        <taxon>Eukaryota</taxon>
        <taxon>Metazoa</taxon>
        <taxon>Chordata</taxon>
        <taxon>Craniata</taxon>
        <taxon>Vertebrata</taxon>
        <taxon>Euteleostomi</taxon>
        <taxon>Actinopterygii</taxon>
        <taxon>Neopterygii</taxon>
        <taxon>Teleostei</taxon>
        <taxon>Neoteleostei</taxon>
        <taxon>Acanthomorphata</taxon>
        <taxon>Ovalentaria</taxon>
        <taxon>Cichlomorphae</taxon>
        <taxon>Cichliformes</taxon>
        <taxon>Cichlidae</taxon>
        <taxon>African cichlids</taxon>
        <taxon>Pseudocrenilabrinae</taxon>
        <taxon>Oreochromini</taxon>
        <taxon>Oreochromis</taxon>
    </lineage>
</organism>
<dbReference type="PANTHER" id="PTHR46453">
    <property type="entry name" value="PROTEIN KINASE C-BINDING PROTEIN 1"/>
    <property type="match status" value="1"/>
</dbReference>
<dbReference type="SUPFAM" id="SSF63748">
    <property type="entry name" value="Tudor/PWWP/MBT"/>
    <property type="match status" value="1"/>
</dbReference>
<keyword evidence="11" id="KW-0539">Nucleus</keyword>
<dbReference type="InterPro" id="IPR036427">
    <property type="entry name" value="Bromodomain-like_sf"/>
</dbReference>
<sequence length="1036" mass="114506">MIGGDPQKRTERVAPKRKMPSPSQSSNGHSSAETSPCPVKKKKKPGAVSSSKDQSELRHGPFYYVKQPALTTDPVDVVPQDGRNDFYCWLCHREGQVLCCELCPRVYHAKCLKLPAEPEGDWFCPECEKITVAECIETQSKAMMMLTIDQLSYLLKFALQKMKQPGTEPFQKPVSLEQHPDYAEYIFHPMDLCTLEKNVKKKMYGCTEAFLADAKWILHNCIIYNGGNHKLTTTAKVIVKICEHEMNEIEVCPECYLSACQKRDNWFCEPCSNPHPLVWAKLKGFPFWPAKALRDKDGQVDARFFGQHDRAWVPLNNCYLMSKEIPFSVKKTKSIFNSAMQEMEVYVENMRKKFGVFNYAPFRTPYTPDNNFQMLLDPSNPSSGPIKPEKQEKIKLSFDMTASPKIALTRTLLPGAGMGGSAAGRRLPLTDMPRSPMSTNSSAHTGSDGEQETADKSQTKASNSQFSTGEESMDCTVSPAHPRPGGAGGSLDSPKSLPSQAPGIPKQEKTPQTGSILNLNLDRSKADMDLKELSETVQQKQGATPVLTSPKRQIKSRFQLNLDKTIESCKAQLGIDEISVDVYKGVEHSDSEETDKSDSSDSEYGSDEEQKTKNEQDTAPSEEPQKEPTKTNVKDQPSPSNEEEGRADLLVATESAAGEASVTVSDAQTKEKTSSEVEKENPEKSKAPPESPVPREKSQVKQETKQTVPVEDSDSERELVIDLGEEQGGKERKRRRKDTPITSTPPSQNSTAPSTPSSVSMQSPVAIPVTVVSFTAPSPATISLASASSATATPPPSTSASTTPALKKQRPLLPRETVPVVQRAVVWNPTAKFQTSSQKCTSTSAVTLVSSSPASVAMMAASSLGTAAAPSPVATDLYIPTASADVAADIAKYTNKIMDAIKGTMTEIYNDLSKNPSGNTVAEIRRLRIEIEKLQWLHQQELSEMKHNLELTMAEMRQSLEQERERLVSEVKKQMELEKQQAVDETKKKQWCANCRKEAIFYCCWNTSYCDYPCQQAHWPEHMKSCTQSGNSACHH</sequence>
<dbReference type="GO" id="GO:0005694">
    <property type="term" value="C:chromosome"/>
    <property type="evidence" value="ECO:0007669"/>
    <property type="project" value="UniProtKB-SubCell"/>
</dbReference>
<dbReference type="PRINTS" id="PR00503">
    <property type="entry name" value="BROMODOMAIN"/>
</dbReference>
<dbReference type="FunFam" id="1.20.920.10:FF:000005">
    <property type="entry name" value="protein kinase C-binding protein 1 isoform X2"/>
    <property type="match status" value="1"/>
</dbReference>
<dbReference type="FunFam" id="6.10.140.2220:FF:000002">
    <property type="entry name" value="Protein kinase C-binding protein 1 isoform C"/>
    <property type="match status" value="1"/>
</dbReference>
<dbReference type="PROSITE" id="PS50812">
    <property type="entry name" value="PWWP"/>
    <property type="match status" value="1"/>
</dbReference>
<keyword evidence="4" id="KW-0479">Metal-binding</keyword>
<evidence type="ECO:0000256" key="7">
    <source>
        <dbReference type="ARBA" id="ARBA00022853"/>
    </source>
</evidence>
<dbReference type="Proteomes" id="UP000005207">
    <property type="component" value="Linkage group LG5"/>
</dbReference>
<dbReference type="InterPro" id="IPR021931">
    <property type="entry name" value="ZMYND8"/>
</dbReference>
<feature type="coiled-coil region" evidence="14">
    <location>
        <begin position="939"/>
        <end position="980"/>
    </location>
</feature>
<dbReference type="Gene3D" id="3.30.40.10">
    <property type="entry name" value="Zinc/RING finger domain, C3HC4 (zinc finger)"/>
    <property type="match status" value="1"/>
</dbReference>
<evidence type="ECO:0000256" key="4">
    <source>
        <dbReference type="ARBA" id="ARBA00022723"/>
    </source>
</evidence>
<feature type="compositionally biased region" description="Basic and acidic residues" evidence="15">
    <location>
        <begin position="586"/>
        <end position="599"/>
    </location>
</feature>
<dbReference type="SUPFAM" id="SSF47370">
    <property type="entry name" value="Bromodomain"/>
    <property type="match status" value="1"/>
</dbReference>
<evidence type="ECO:0000256" key="13">
    <source>
        <dbReference type="PROSITE-ProRule" id="PRU00134"/>
    </source>
</evidence>
<proteinExistence type="predicted"/>
<dbReference type="GO" id="GO:0003714">
    <property type="term" value="F:transcription corepressor activity"/>
    <property type="evidence" value="ECO:0007669"/>
    <property type="project" value="TreeGrafter"/>
</dbReference>
<feature type="domain" description="PHD-type" evidence="17">
    <location>
        <begin position="85"/>
        <end position="130"/>
    </location>
</feature>
<dbReference type="GO" id="GO:0008270">
    <property type="term" value="F:zinc ion binding"/>
    <property type="evidence" value="ECO:0007669"/>
    <property type="project" value="UniProtKB-KW"/>
</dbReference>
<feature type="compositionally biased region" description="Basic and acidic residues" evidence="15">
    <location>
        <begin position="1"/>
        <end position="14"/>
    </location>
</feature>
<dbReference type="CDD" id="cd20160">
    <property type="entry name" value="PWWP_PRKCBP1"/>
    <property type="match status" value="1"/>
</dbReference>
<dbReference type="InterPro" id="IPR019787">
    <property type="entry name" value="Znf_PHD-finger"/>
</dbReference>
<evidence type="ECO:0000256" key="1">
    <source>
        <dbReference type="ARBA" id="ARBA00004123"/>
    </source>
</evidence>
<dbReference type="CDD" id="cd15538">
    <property type="entry name" value="PHD_PRKCBP1"/>
    <property type="match status" value="1"/>
</dbReference>
<dbReference type="InterPro" id="IPR002893">
    <property type="entry name" value="Znf_MYND"/>
</dbReference>